<dbReference type="PANTHER" id="PTHR45527">
    <property type="entry name" value="NONRIBOSOMAL PEPTIDE SYNTHETASE"/>
    <property type="match status" value="1"/>
</dbReference>
<evidence type="ECO:0000313" key="6">
    <source>
        <dbReference type="Proteomes" id="UP000199417"/>
    </source>
</evidence>
<dbReference type="InterPro" id="IPR023213">
    <property type="entry name" value="CAT-like_dom_sf"/>
</dbReference>
<organism evidence="5 6">
    <name type="scientific">Rhodococcus tukisamuensis</name>
    <dbReference type="NCBI Taxonomy" id="168276"/>
    <lineage>
        <taxon>Bacteria</taxon>
        <taxon>Bacillati</taxon>
        <taxon>Actinomycetota</taxon>
        <taxon>Actinomycetes</taxon>
        <taxon>Mycobacteriales</taxon>
        <taxon>Nocardiaceae</taxon>
        <taxon>Rhodococcus</taxon>
    </lineage>
</organism>
<dbReference type="EMBL" id="FNAB01000032">
    <property type="protein sequence ID" value="SDE68735.1"/>
    <property type="molecule type" value="Genomic_DNA"/>
</dbReference>
<proteinExistence type="predicted"/>
<evidence type="ECO:0000259" key="4">
    <source>
        <dbReference type="PROSITE" id="PS50075"/>
    </source>
</evidence>
<name>A0A1G7EZG6_9NOCA</name>
<dbReference type="Proteomes" id="UP000199417">
    <property type="component" value="Unassembled WGS sequence"/>
</dbReference>
<dbReference type="InterPro" id="IPR045851">
    <property type="entry name" value="AMP-bd_C_sf"/>
</dbReference>
<dbReference type="InterPro" id="IPR025110">
    <property type="entry name" value="AMP-bd_C"/>
</dbReference>
<accession>A0A1G7EZG6</accession>
<dbReference type="SUPFAM" id="SSF56801">
    <property type="entry name" value="Acetyl-CoA synthetase-like"/>
    <property type="match status" value="3"/>
</dbReference>
<dbReference type="GO" id="GO:0044550">
    <property type="term" value="P:secondary metabolite biosynthetic process"/>
    <property type="evidence" value="ECO:0007669"/>
    <property type="project" value="TreeGrafter"/>
</dbReference>
<dbReference type="Gene3D" id="3.30.559.10">
    <property type="entry name" value="Chloramphenicol acetyltransferase-like domain"/>
    <property type="match status" value="2"/>
</dbReference>
<dbReference type="Gene3D" id="3.30.300.30">
    <property type="match status" value="2"/>
</dbReference>
<gene>
    <name evidence="5" type="ORF">SAMN05444580_1321</name>
</gene>
<dbReference type="GO" id="GO:0005829">
    <property type="term" value="C:cytosol"/>
    <property type="evidence" value="ECO:0007669"/>
    <property type="project" value="TreeGrafter"/>
</dbReference>
<dbReference type="FunFam" id="1.10.1200.10:FF:000005">
    <property type="entry name" value="Nonribosomal peptide synthetase 1"/>
    <property type="match status" value="1"/>
</dbReference>
<reference evidence="5 6" key="1">
    <citation type="submission" date="2016-10" db="EMBL/GenBank/DDBJ databases">
        <authorList>
            <person name="de Groot N.N."/>
        </authorList>
    </citation>
    <scope>NUCLEOTIDE SEQUENCE [LARGE SCALE GENOMIC DNA]</scope>
    <source>
        <strain evidence="5 6">JCM 11308</strain>
    </source>
</reference>
<dbReference type="RefSeq" id="WP_139191347.1">
    <property type="nucleotide sequence ID" value="NZ_FNAB01000032.1"/>
</dbReference>
<evidence type="ECO:0000256" key="1">
    <source>
        <dbReference type="ARBA" id="ARBA00001957"/>
    </source>
</evidence>
<dbReference type="InterPro" id="IPR036736">
    <property type="entry name" value="ACP-like_sf"/>
</dbReference>
<dbReference type="GO" id="GO:0008610">
    <property type="term" value="P:lipid biosynthetic process"/>
    <property type="evidence" value="ECO:0007669"/>
    <property type="project" value="UniProtKB-ARBA"/>
</dbReference>
<dbReference type="FunFam" id="2.30.38.10:FF:000001">
    <property type="entry name" value="Non-ribosomal peptide synthetase PvdI"/>
    <property type="match status" value="1"/>
</dbReference>
<comment type="cofactor">
    <cofactor evidence="1">
        <name>pantetheine 4'-phosphate</name>
        <dbReference type="ChEBI" id="CHEBI:47942"/>
    </cofactor>
</comment>
<protein>
    <submittedName>
        <fullName evidence="5">Amino acid adenylation domain-containing protein</fullName>
    </submittedName>
</protein>
<dbReference type="SUPFAM" id="SSF52777">
    <property type="entry name" value="CoA-dependent acyltransferases"/>
    <property type="match status" value="4"/>
</dbReference>
<dbReference type="GO" id="GO:0031177">
    <property type="term" value="F:phosphopantetheine binding"/>
    <property type="evidence" value="ECO:0007669"/>
    <property type="project" value="InterPro"/>
</dbReference>
<dbReference type="STRING" id="168276.SAMN05444580_1321"/>
<dbReference type="PROSITE" id="PS50075">
    <property type="entry name" value="CARRIER"/>
    <property type="match status" value="2"/>
</dbReference>
<dbReference type="GO" id="GO:0003824">
    <property type="term" value="F:catalytic activity"/>
    <property type="evidence" value="ECO:0007669"/>
    <property type="project" value="InterPro"/>
</dbReference>
<dbReference type="FunFam" id="3.40.50.980:FF:000001">
    <property type="entry name" value="Non-ribosomal peptide synthetase"/>
    <property type="match status" value="1"/>
</dbReference>
<dbReference type="GO" id="GO:0043041">
    <property type="term" value="P:amino acid activation for nonribosomal peptide biosynthetic process"/>
    <property type="evidence" value="ECO:0007669"/>
    <property type="project" value="TreeGrafter"/>
</dbReference>
<dbReference type="InterPro" id="IPR006162">
    <property type="entry name" value="Ppantetheine_attach_site"/>
</dbReference>
<dbReference type="UniPathway" id="UPA00011"/>
<dbReference type="InterPro" id="IPR010071">
    <property type="entry name" value="AA_adenyl_dom"/>
</dbReference>
<dbReference type="SUPFAM" id="SSF47336">
    <property type="entry name" value="ACP-like"/>
    <property type="match status" value="2"/>
</dbReference>
<dbReference type="Gene3D" id="2.30.38.10">
    <property type="entry name" value="Luciferase, Domain 3"/>
    <property type="match status" value="1"/>
</dbReference>
<evidence type="ECO:0000256" key="2">
    <source>
        <dbReference type="ARBA" id="ARBA00022450"/>
    </source>
</evidence>
<dbReference type="PROSITE" id="PS00012">
    <property type="entry name" value="PHOSPHOPANTETHEINE"/>
    <property type="match status" value="2"/>
</dbReference>
<dbReference type="InterPro" id="IPR020806">
    <property type="entry name" value="PKS_PP-bd"/>
</dbReference>
<dbReference type="SMART" id="SM00823">
    <property type="entry name" value="PKS_PP"/>
    <property type="match status" value="2"/>
</dbReference>
<dbReference type="Pfam" id="PF00501">
    <property type="entry name" value="AMP-binding"/>
    <property type="match status" value="1"/>
</dbReference>
<dbReference type="Gene3D" id="1.10.1200.10">
    <property type="entry name" value="ACP-like"/>
    <property type="match status" value="2"/>
</dbReference>
<evidence type="ECO:0000313" key="5">
    <source>
        <dbReference type="EMBL" id="SDE68735.1"/>
    </source>
</evidence>
<dbReference type="NCBIfam" id="TIGR01733">
    <property type="entry name" value="AA-adenyl-dom"/>
    <property type="match status" value="1"/>
</dbReference>
<dbReference type="CDD" id="cd19540">
    <property type="entry name" value="LCL_NRPS-like"/>
    <property type="match status" value="2"/>
</dbReference>
<dbReference type="Gene3D" id="3.40.50.980">
    <property type="match status" value="2"/>
</dbReference>
<feature type="non-terminal residue" evidence="5">
    <location>
        <position position="1727"/>
    </location>
</feature>
<dbReference type="PANTHER" id="PTHR45527:SF1">
    <property type="entry name" value="FATTY ACID SYNTHASE"/>
    <property type="match status" value="1"/>
</dbReference>
<keyword evidence="2" id="KW-0596">Phosphopantetheine</keyword>
<dbReference type="InterPro" id="IPR001242">
    <property type="entry name" value="Condensation_dom"/>
</dbReference>
<dbReference type="Gene3D" id="3.30.559.30">
    <property type="entry name" value="Nonribosomal peptide synthetase, condensation domain"/>
    <property type="match status" value="2"/>
</dbReference>
<dbReference type="InterPro" id="IPR000873">
    <property type="entry name" value="AMP-dep_synth/lig_dom"/>
</dbReference>
<keyword evidence="6" id="KW-1185">Reference proteome</keyword>
<dbReference type="Pfam" id="PF13193">
    <property type="entry name" value="AMP-binding_C"/>
    <property type="match status" value="2"/>
</dbReference>
<evidence type="ECO:0000256" key="3">
    <source>
        <dbReference type="ARBA" id="ARBA00022553"/>
    </source>
</evidence>
<feature type="non-terminal residue" evidence="5">
    <location>
        <position position="1"/>
    </location>
</feature>
<dbReference type="InterPro" id="IPR009081">
    <property type="entry name" value="PP-bd_ACP"/>
</dbReference>
<feature type="domain" description="Carrier" evidence="4">
    <location>
        <begin position="90"/>
        <end position="165"/>
    </location>
</feature>
<keyword evidence="3" id="KW-0597">Phosphoprotein</keyword>
<dbReference type="PROSITE" id="PS00455">
    <property type="entry name" value="AMP_BINDING"/>
    <property type="match status" value="1"/>
</dbReference>
<dbReference type="Pfam" id="PF00550">
    <property type="entry name" value="PP-binding"/>
    <property type="match status" value="2"/>
</dbReference>
<sequence>GALPEVAQCVVVVRADSAAGEQLVGYVVPSAGSVLDVDELRSTVERALPAYMVPSAFVVLDEFPLNASGKLDRKVLPAPAFTLSERAYRAPRTPAEEIVAAVFADVLDAAQVGLDDNFFELGGNSLNANHVVARIGAAFGIRLGVRVLFEAPTVAAITDRAEKASAKGEQRPHLVARTRPEQLPLSLAQQRMWFLNQYDTAAATYNLPLVVRLAGRTDAQALRAALLDVLGRHESLRTVFPESADGVHQVILPLAEVDLDVVAQDVTEEELATGLTDFASVGFDVAEEIPFRVRLFAVGTDELAVALVVHHIAADGMSWAVLARDVMTAYTARAAGVAPDWAPLRVQYADYSVWQREVLGSEDDPNSLSANQIKHWREVLAGLPDQLDLSMDRPRPVVQSFDGGRVAFTIEEDTVRALGALARAQGVTAFMVMHAALNVLLARLSGTADIAVGTPVAGRGEQALDDVIGMFVNTLVLRTEVDAGASFVDLLARVRETDLAAFSNADVPFERLVQVLNPARSTSRHPLFQVALSFENMGATTLELPGLSVSASEVEVDLSKFDLQLTLRGGGDSAMSAEFVYATDIFNESTVFGFAQRFVRILESVVVHPGLPVGDIEILAVDERADLVQRVDPDTALRPGGSAAGIAPRLLADILTAAVDRDPEALALTSADGQLTYRELDERSSRLARLLIARGAGPETTVAVAIRRSLSSVLTVWSIAKTGAAFVPVDPTYPADRIAHMVTDSGAVTGVTTADHIGELPDSVEWLSIDDAEASARALSGEPVTDEDRIRPLRLENPAYVIYTSGSTGLPKGVVVPNVGLANLRDHLLAAYLTSPRSRTLHASSPSFDVSVYELLLAFGAAATMVVSPPDVWGGAEMAELLRRERVTNLVLTPAALATVDPTGLDDLAVVATAGEACPPELMAKWSVGRRFVNAYGPTENTVAAACTDGLEPGQYLTIGHPTNGTRASILDSRLNPVPVGVVGELYLAGPGVSRGYRGRPGLTSERFVADPFGGPGDRMYRTGDVARWTENREIDYLGRSDFQVKVRGFRIELGEIDAALAAQSGIEFAVTLGHEGVGGHTALVSYVMAAPGTDVDIDDLKAAIGETLPAHMVPAAIMVIDEVPRTPVGKLDRKALPQPVFEARAFRAPSNPIEEIVAATFADVLGVERVGLDDDFFDLGGNSLIATQVTARLGAALDVTVPVRALFEASSVAALASWAAGHVGTGTRLALTAMPRPESVPLSLAQQRMWFLNRFDSESTLYNIPMAMRLSGALDVDALQAAVGDVVTRHESLRTVFPESDGGARQLVLDPAEVPAGLDRITCAAVELEGNLLALVSRGFDVRTQIPVRATLFELGDDEFVLAVVVHHISADGWSMAPLARDVMVAYAARSAGAAPDWTPLEVQYPDFSLWQREVLGDEDDSESLIAQQFSFWRETLAGLPDQLELPADRRRPATASYRGATHRFGIDADLHTRLNALAREHHTTMFMVLHAALSVLFARLSGTSDIAVGTPVAGRGERALDDVIGMFVNTLVLRTEVDSALPFVELLARTREADLAAFGHADVPFERLVEVLNPARSQARHPLFQVMLSLQNLGVTTLELPGLRVEQVELDEHVAKFDLHLNVTEVAPVEGEFGGLVAEFTYATDLFDATTVASFGARLHRILGQVVDAPATVVGDIALLEDNELSTVLTAWNNTDRAVPEGTLVSMFEAQVAATPDAVALVFEG</sequence>
<feature type="domain" description="Carrier" evidence="4">
    <location>
        <begin position="1149"/>
        <end position="1224"/>
    </location>
</feature>
<dbReference type="InterPro" id="IPR020845">
    <property type="entry name" value="AMP-binding_CS"/>
</dbReference>
<dbReference type="Pfam" id="PF00668">
    <property type="entry name" value="Condensation"/>
    <property type="match status" value="2"/>
</dbReference>